<keyword evidence="5" id="KW-0614">Plasmid</keyword>
<dbReference type="GeneID" id="28252545"/>
<geneLocation type="plasmid" evidence="5 6">
    <name>unnamed2</name>
</geneLocation>
<dbReference type="InterPro" id="IPR027417">
    <property type="entry name" value="P-loop_NTPase"/>
</dbReference>
<evidence type="ECO:0000256" key="3">
    <source>
        <dbReference type="SAM" id="MobiDB-lite"/>
    </source>
</evidence>
<dbReference type="SUPFAM" id="SSF52540">
    <property type="entry name" value="P-loop containing nucleoside triphosphate hydrolases"/>
    <property type="match status" value="2"/>
</dbReference>
<dbReference type="InterPro" id="IPR015854">
    <property type="entry name" value="ABC_transpr_LolD-like"/>
</dbReference>
<protein>
    <recommendedName>
        <fullName evidence="4">ABC transporter domain-containing protein</fullName>
    </recommendedName>
</protein>
<sequence length="540" mass="58153">MIELRNLSLSVGDTALLQDINLRVATGETLALLGPSGAGKSSLARLLLRLLEGQPSRTLRHKARHRGFHWSGQALVAGTDVLSASVGQMRHLRGNQIGLITQSLSDALNPQLTMRAHVAEVLALHQITGITPEQVFATFNLPHGLLQRRPAYLSGGEVQRVLIALSLLPKPKCLILDEPTAALDPANQALTVKAMAHGRAQRAQILITHDPALALSVCDHIAVLDQGRIVETGTPRDLQRQPQHPKSRAMIQQPRDTAPGTVTAPSGPDVLRVHQLSHRYGARPVLRNLSFTLRAGECLAVLGPSGCGKSTLARLIAGMEPLQSGQIIWSEATRPARPSPRLRPCPGPCPCQIGYVSQFPHRALTAHFSVAQTLAEALSLSQGRLRWFQRPRHSDPATRTAICNALTAVSLPTDAPFLARLTRDLSGGEAQRLCLARALLVQPQVIIADEPTSSLDQCAAAEVIKTLSDLKQRAAISILLITHAPAVAQALADQQLTLRQISPPPAAMLRRADQGANVEPTPSLIHAAFMGDRPVRRERS</sequence>
<proteinExistence type="predicted"/>
<accession>A0A1B1AA58</accession>
<dbReference type="GO" id="GO:0022857">
    <property type="term" value="F:transmembrane transporter activity"/>
    <property type="evidence" value="ECO:0007669"/>
    <property type="project" value="TreeGrafter"/>
</dbReference>
<dbReference type="RefSeq" id="WP_052699529.1">
    <property type="nucleotide sequence ID" value="NZ_CP015232.1"/>
</dbReference>
<dbReference type="InterPro" id="IPR003439">
    <property type="entry name" value="ABC_transporter-like_ATP-bd"/>
</dbReference>
<feature type="region of interest" description="Disordered" evidence="3">
    <location>
        <begin position="234"/>
        <end position="261"/>
    </location>
</feature>
<dbReference type="PROSITE" id="PS50893">
    <property type="entry name" value="ABC_TRANSPORTER_2"/>
    <property type="match status" value="2"/>
</dbReference>
<dbReference type="GO" id="GO:0005524">
    <property type="term" value="F:ATP binding"/>
    <property type="evidence" value="ECO:0007669"/>
    <property type="project" value="UniProtKB-KW"/>
</dbReference>
<dbReference type="KEGG" id="rmb:K529_021880"/>
<feature type="domain" description="ABC transporter" evidence="4">
    <location>
        <begin position="2"/>
        <end position="251"/>
    </location>
</feature>
<evidence type="ECO:0000259" key="4">
    <source>
        <dbReference type="PROSITE" id="PS50893"/>
    </source>
</evidence>
<dbReference type="EMBL" id="CP015232">
    <property type="protein sequence ID" value="ANP43408.1"/>
    <property type="molecule type" value="Genomic_DNA"/>
</dbReference>
<gene>
    <name evidence="5" type="ORF">K529_021880</name>
</gene>
<dbReference type="AlphaFoldDB" id="A0A1B1AA58"/>
<evidence type="ECO:0000313" key="6">
    <source>
        <dbReference type="Proteomes" id="UP000013243"/>
    </source>
</evidence>
<dbReference type="InterPro" id="IPR003593">
    <property type="entry name" value="AAA+_ATPase"/>
</dbReference>
<dbReference type="SMART" id="SM00382">
    <property type="entry name" value="AAA"/>
    <property type="match status" value="2"/>
</dbReference>
<keyword evidence="1" id="KW-0547">Nucleotide-binding</keyword>
<dbReference type="InterPro" id="IPR017871">
    <property type="entry name" value="ABC_transporter-like_CS"/>
</dbReference>
<dbReference type="PROSITE" id="PS00211">
    <property type="entry name" value="ABC_TRANSPORTER_1"/>
    <property type="match status" value="1"/>
</dbReference>
<dbReference type="Gene3D" id="3.40.50.300">
    <property type="entry name" value="P-loop containing nucleotide triphosphate hydrolases"/>
    <property type="match status" value="2"/>
</dbReference>
<dbReference type="GO" id="GO:0005886">
    <property type="term" value="C:plasma membrane"/>
    <property type="evidence" value="ECO:0007669"/>
    <property type="project" value="TreeGrafter"/>
</dbReference>
<dbReference type="Proteomes" id="UP000013243">
    <property type="component" value="Plasmid unnamed2"/>
</dbReference>
<dbReference type="PANTHER" id="PTHR24220">
    <property type="entry name" value="IMPORT ATP-BINDING PROTEIN"/>
    <property type="match status" value="1"/>
</dbReference>
<evidence type="ECO:0000256" key="1">
    <source>
        <dbReference type="ARBA" id="ARBA00022741"/>
    </source>
</evidence>
<dbReference type="GO" id="GO:0016887">
    <property type="term" value="F:ATP hydrolysis activity"/>
    <property type="evidence" value="ECO:0007669"/>
    <property type="project" value="InterPro"/>
</dbReference>
<dbReference type="Pfam" id="PF00005">
    <property type="entry name" value="ABC_tran"/>
    <property type="match status" value="2"/>
</dbReference>
<dbReference type="OrthoDB" id="7667070at2"/>
<dbReference type="PANTHER" id="PTHR24220:SF676">
    <property type="entry name" value="OLIGOPEPTIDE TRANSPORT ATP-BINDING PROTEIN AMIE"/>
    <property type="match status" value="1"/>
</dbReference>
<keyword evidence="2" id="KW-0067">ATP-binding</keyword>
<name>A0A1B1AA58_9RHOB</name>
<feature type="domain" description="ABC transporter" evidence="4">
    <location>
        <begin position="271"/>
        <end position="525"/>
    </location>
</feature>
<reference evidence="5 6" key="1">
    <citation type="journal article" date="2016" name="ISME J.">
        <title>Global occurrence and heterogeneity of the Roseobacter-clade species Ruegeria mobilis.</title>
        <authorList>
            <person name="Sonnenschein E."/>
            <person name="Gram L."/>
        </authorList>
    </citation>
    <scope>NUCLEOTIDE SEQUENCE [LARGE SCALE GENOMIC DNA]</scope>
    <source>
        <strain evidence="5 6">F1926</strain>
        <plasmid evidence="5 6">unnamed2</plasmid>
    </source>
</reference>
<evidence type="ECO:0000256" key="2">
    <source>
        <dbReference type="ARBA" id="ARBA00022840"/>
    </source>
</evidence>
<evidence type="ECO:0000313" key="5">
    <source>
        <dbReference type="EMBL" id="ANP43408.1"/>
    </source>
</evidence>
<organism evidence="5 6">
    <name type="scientific">Tritonibacter mobilis F1926</name>
    <dbReference type="NCBI Taxonomy" id="1265309"/>
    <lineage>
        <taxon>Bacteria</taxon>
        <taxon>Pseudomonadati</taxon>
        <taxon>Pseudomonadota</taxon>
        <taxon>Alphaproteobacteria</taxon>
        <taxon>Rhodobacterales</taxon>
        <taxon>Paracoccaceae</taxon>
        <taxon>Tritonibacter</taxon>
    </lineage>
</organism>